<protein>
    <submittedName>
        <fullName evidence="1">Alternate-type signal peptide domain-containing protein</fullName>
    </submittedName>
</protein>
<dbReference type="InterPro" id="IPR024006">
    <property type="entry name" value="Alt_signal_exp_actinobact"/>
</dbReference>
<name>A0A7T3ZX52_9MICO</name>
<proteinExistence type="predicted"/>
<organism evidence="1 2">
    <name type="scientific">Brevibacterium casei</name>
    <dbReference type="NCBI Taxonomy" id="33889"/>
    <lineage>
        <taxon>Bacteria</taxon>
        <taxon>Bacillati</taxon>
        <taxon>Actinomycetota</taxon>
        <taxon>Actinomycetes</taxon>
        <taxon>Micrococcales</taxon>
        <taxon>Brevibacteriaceae</taxon>
        <taxon>Brevibacterium</taxon>
    </lineage>
</organism>
<dbReference type="NCBIfam" id="TIGR04089">
    <property type="entry name" value="exp_by_SipW_III"/>
    <property type="match status" value="1"/>
</dbReference>
<gene>
    <name evidence="1" type="ORF">I6H47_10660</name>
</gene>
<dbReference type="EMBL" id="CP065989">
    <property type="protein sequence ID" value="QQB13305.1"/>
    <property type="molecule type" value="Genomic_DNA"/>
</dbReference>
<reference evidence="1 2" key="1">
    <citation type="submission" date="2020-12" db="EMBL/GenBank/DDBJ databases">
        <title>FDA dAtabase for Regulatory Grade micrObial Sequences (FDA-ARGOS): Supporting development and validation of Infectious Disease Dx tests.</title>
        <authorList>
            <person name="Sproer C."/>
            <person name="Gronow S."/>
            <person name="Severitt S."/>
            <person name="Schroder I."/>
            <person name="Tallon L."/>
            <person name="Sadzewicz L."/>
            <person name="Zhao X."/>
            <person name="Boylan J."/>
            <person name="Ott S."/>
            <person name="Bowen H."/>
            <person name="Vavikolanu K."/>
            <person name="Mehta A."/>
            <person name="Aluvathingal J."/>
            <person name="Nadendla S."/>
            <person name="Lowell S."/>
            <person name="Myers T."/>
            <person name="Yan Y."/>
            <person name="Sichtig H."/>
        </authorList>
    </citation>
    <scope>NUCLEOTIDE SEQUENCE [LARGE SCALE GENOMIC DNA]</scope>
    <source>
        <strain evidence="1 2">FDAARGOS_990</strain>
    </source>
</reference>
<dbReference type="RefSeq" id="WP_198498519.1">
    <property type="nucleotide sequence ID" value="NZ_CP065989.1"/>
</dbReference>
<accession>A0A7T3ZX52</accession>
<dbReference type="Proteomes" id="UP000595374">
    <property type="component" value="Chromosome"/>
</dbReference>
<dbReference type="AlphaFoldDB" id="A0A7T3ZX52"/>
<evidence type="ECO:0000313" key="2">
    <source>
        <dbReference type="Proteomes" id="UP000595374"/>
    </source>
</evidence>
<evidence type="ECO:0000313" key="1">
    <source>
        <dbReference type="EMBL" id="QQB13305.1"/>
    </source>
</evidence>
<sequence>MTRKNWRLPLLAAGVLLAGTAVGSGTMALWKTTGTAAPAAIVSGDLDVTAGETTWRETSPDVTDSGRTIDPDTFLVRQGDSVAMTQDFTTHLTGDNMVAGITVDWSDPAALPDGVTATYEVLDATGNRLGEPAPIGTVTTLDDPSELLVTDDAGRSDDFSVRVSLDFADLSDRFGAESPVQVADLGRFAFTLDQTREEGDRP</sequence>